<evidence type="ECO:0000259" key="1">
    <source>
        <dbReference type="Pfam" id="PF05168"/>
    </source>
</evidence>
<sequence length="318" mass="35786">MMLTWVRGQRMSVLPVDLDKIIETADRELQAEGVPPHARPIHAVMKVGSALTLPRLPLIPLNEHDPEKDSFPDLITQRISSWYRELYGDRLKFDPSANARVAIIADGDIWEGNLPIIFGGLVAPSRELPDTTTKGQNAPEIYNPCAHLTGITQARLDRFTHADINEVVELYNLGHNARDAFKRFREYNPLFARAEADWAAATLHLTTQRPDYGQSLYSSYQVTEKFMKGLYAVITHEKAPHVHGLVGLFKELKTKCQVRGLDVLEPVLEKIPYNSSARYEARISRSVAYTAYKSSLELVGQLGTVGYSSYHQTNKQAE</sequence>
<dbReference type="InterPro" id="IPR007842">
    <property type="entry name" value="HEPN_dom"/>
</dbReference>
<organism evidence="2 3">
    <name type="scientific">Phaeovulum veldkampii DSM 11550</name>
    <dbReference type="NCBI Taxonomy" id="1185920"/>
    <lineage>
        <taxon>Bacteria</taxon>
        <taxon>Pseudomonadati</taxon>
        <taxon>Pseudomonadota</taxon>
        <taxon>Alphaproteobacteria</taxon>
        <taxon>Rhodobacterales</taxon>
        <taxon>Paracoccaceae</taxon>
        <taxon>Phaeovulum</taxon>
    </lineage>
</organism>
<proteinExistence type="predicted"/>
<dbReference type="SUPFAM" id="SSF81593">
    <property type="entry name" value="Nucleotidyltransferase substrate binding subunit/domain"/>
    <property type="match status" value="1"/>
</dbReference>
<reference evidence="2 3" key="1">
    <citation type="submission" date="2018-03" db="EMBL/GenBank/DDBJ databases">
        <title>Rhodobacter veldkampii.</title>
        <authorList>
            <person name="Meyer T.E."/>
            <person name="Miller S."/>
            <person name="Lodha T."/>
            <person name="Gandham S."/>
            <person name="Chintalapati S."/>
            <person name="Chintalapati V.R."/>
        </authorList>
    </citation>
    <scope>NUCLEOTIDE SEQUENCE [LARGE SCALE GENOMIC DNA]</scope>
    <source>
        <strain evidence="2 3">DSM 11550</strain>
    </source>
</reference>
<dbReference type="Pfam" id="PF05168">
    <property type="entry name" value="HEPN"/>
    <property type="match status" value="1"/>
</dbReference>
<feature type="domain" description="HEPN" evidence="1">
    <location>
        <begin position="190"/>
        <end position="281"/>
    </location>
</feature>
<accession>A0A2T4JKY3</accession>
<dbReference type="EMBL" id="PZKF01000006">
    <property type="protein sequence ID" value="PTE18569.1"/>
    <property type="molecule type" value="Genomic_DNA"/>
</dbReference>
<protein>
    <recommendedName>
        <fullName evidence="1">HEPN domain-containing protein</fullName>
    </recommendedName>
</protein>
<evidence type="ECO:0000313" key="2">
    <source>
        <dbReference type="EMBL" id="PTE18569.1"/>
    </source>
</evidence>
<keyword evidence="3" id="KW-1185">Reference proteome</keyword>
<gene>
    <name evidence="2" type="ORF">C5F46_04185</name>
</gene>
<evidence type="ECO:0000313" key="3">
    <source>
        <dbReference type="Proteomes" id="UP000241899"/>
    </source>
</evidence>
<name>A0A2T4JKY3_9RHOB</name>
<dbReference type="Proteomes" id="UP000241899">
    <property type="component" value="Unassembled WGS sequence"/>
</dbReference>
<dbReference type="OrthoDB" id="5997453at2"/>
<comment type="caution">
    <text evidence="2">The sequence shown here is derived from an EMBL/GenBank/DDBJ whole genome shotgun (WGS) entry which is preliminary data.</text>
</comment>
<dbReference type="Gene3D" id="1.20.120.330">
    <property type="entry name" value="Nucleotidyltransferases domain 2"/>
    <property type="match status" value="1"/>
</dbReference>
<dbReference type="AlphaFoldDB" id="A0A2T4JKY3"/>